<keyword evidence="2" id="KW-1185">Reference proteome</keyword>
<comment type="caution">
    <text evidence="1">The sequence shown here is derived from an EMBL/GenBank/DDBJ whole genome shotgun (WGS) entry which is preliminary data.</text>
</comment>
<organism evidence="1 2">
    <name type="scientific">Desulfomicrobium macestii</name>
    <dbReference type="NCBI Taxonomy" id="90731"/>
    <lineage>
        <taxon>Bacteria</taxon>
        <taxon>Pseudomonadati</taxon>
        <taxon>Thermodesulfobacteriota</taxon>
        <taxon>Desulfovibrionia</taxon>
        <taxon>Desulfovibrionales</taxon>
        <taxon>Desulfomicrobiaceae</taxon>
        <taxon>Desulfomicrobium</taxon>
    </lineage>
</organism>
<dbReference type="EMBL" id="JADBGG010000041">
    <property type="protein sequence ID" value="MBE1427008.1"/>
    <property type="molecule type" value="Genomic_DNA"/>
</dbReference>
<evidence type="ECO:0000313" key="2">
    <source>
        <dbReference type="Proteomes" id="UP000639010"/>
    </source>
</evidence>
<dbReference type="Proteomes" id="UP000639010">
    <property type="component" value="Unassembled WGS sequence"/>
</dbReference>
<reference evidence="1 2" key="1">
    <citation type="submission" date="2020-10" db="EMBL/GenBank/DDBJ databases">
        <title>Genomic Encyclopedia of Type Strains, Phase IV (KMG-IV): sequencing the most valuable type-strain genomes for metagenomic binning, comparative biology and taxonomic classification.</title>
        <authorList>
            <person name="Goeker M."/>
        </authorList>
    </citation>
    <scope>NUCLEOTIDE SEQUENCE [LARGE SCALE GENOMIC DNA]</scope>
    <source>
        <strain evidence="1 2">DSM 4194</strain>
    </source>
</reference>
<gene>
    <name evidence="1" type="ORF">H4684_003692</name>
</gene>
<name>A0ABR9H8I5_9BACT</name>
<accession>A0ABR9H8I5</accession>
<evidence type="ECO:0000313" key="1">
    <source>
        <dbReference type="EMBL" id="MBE1427008.1"/>
    </source>
</evidence>
<protein>
    <submittedName>
        <fullName evidence="1">Uncharacterized protein</fullName>
    </submittedName>
</protein>
<sequence length="168" mass="19124">MALLVRKIEIAKWRQNNIISGADASADAITNCMKTTSNKLSTWKIENSDKINEAVLATISNFQKFDKTDYIILEETFLSDNGLKIIPFPGNTPVYDLIDTHYDIVDLTYSSLGILKNQVIEHIKAEKVIRITARESKKILLKAIDEQRVDIDKLHPELQSKIKKEPLK</sequence>
<proteinExistence type="predicted"/>
<dbReference type="RefSeq" id="WP_192624831.1">
    <property type="nucleotide sequence ID" value="NZ_JADBGG010000041.1"/>
</dbReference>